<name>A0A3E0VU76_9MICO</name>
<dbReference type="InterPro" id="IPR036390">
    <property type="entry name" value="WH_DNA-bd_sf"/>
</dbReference>
<dbReference type="CDD" id="cd00090">
    <property type="entry name" value="HTH_ARSR"/>
    <property type="match status" value="1"/>
</dbReference>
<gene>
    <name evidence="2" type="ORF">B7R22_16535</name>
</gene>
<evidence type="ECO:0000313" key="2">
    <source>
        <dbReference type="EMBL" id="RFA12397.1"/>
    </source>
</evidence>
<dbReference type="Pfam" id="PF12840">
    <property type="entry name" value="HTH_20"/>
    <property type="match status" value="1"/>
</dbReference>
<dbReference type="SMART" id="SM00418">
    <property type="entry name" value="HTH_ARSR"/>
    <property type="match status" value="1"/>
</dbReference>
<organism evidence="2 3">
    <name type="scientific">Subtercola boreus</name>
    <dbReference type="NCBI Taxonomy" id="120213"/>
    <lineage>
        <taxon>Bacteria</taxon>
        <taxon>Bacillati</taxon>
        <taxon>Actinomycetota</taxon>
        <taxon>Actinomycetes</taxon>
        <taxon>Micrococcales</taxon>
        <taxon>Microbacteriaceae</taxon>
        <taxon>Subtercola</taxon>
    </lineage>
</organism>
<evidence type="ECO:0000259" key="1">
    <source>
        <dbReference type="SMART" id="SM00418"/>
    </source>
</evidence>
<evidence type="ECO:0000313" key="3">
    <source>
        <dbReference type="Proteomes" id="UP000256541"/>
    </source>
</evidence>
<feature type="domain" description="HTH arsR-type" evidence="1">
    <location>
        <begin position="15"/>
        <end position="101"/>
    </location>
</feature>
<accession>A0A3E0VU76</accession>
<dbReference type="InterPro" id="IPR036388">
    <property type="entry name" value="WH-like_DNA-bd_sf"/>
</dbReference>
<dbReference type="OrthoDB" id="5125209at2"/>
<dbReference type="InterPro" id="IPR011991">
    <property type="entry name" value="ArsR-like_HTH"/>
</dbReference>
<dbReference type="EMBL" id="NBXB01000042">
    <property type="protein sequence ID" value="RFA12397.1"/>
    <property type="molecule type" value="Genomic_DNA"/>
</dbReference>
<protein>
    <recommendedName>
        <fullName evidence="1">HTH arsR-type domain-containing protein</fullName>
    </recommendedName>
</protein>
<dbReference type="Proteomes" id="UP000256541">
    <property type="component" value="Unassembled WGS sequence"/>
</dbReference>
<dbReference type="RefSeq" id="WP_116412804.1">
    <property type="nucleotide sequence ID" value="NZ_NBXB01000042.1"/>
</dbReference>
<dbReference type="InterPro" id="IPR001845">
    <property type="entry name" value="HTH_ArsR_DNA-bd_dom"/>
</dbReference>
<sequence>MSADTIALPGMLPSRILAALGITETRLEILRILLSRPETTTAQLIRATGLSMNGVRAHLQALIGCGLVEGRRATHPRGSGPITYWRAAADDIEDLMDQLCRYLLA</sequence>
<comment type="caution">
    <text evidence="2">The sequence shown here is derived from an EMBL/GenBank/DDBJ whole genome shotgun (WGS) entry which is preliminary data.</text>
</comment>
<dbReference type="SUPFAM" id="SSF46785">
    <property type="entry name" value="Winged helix' DNA-binding domain"/>
    <property type="match status" value="1"/>
</dbReference>
<reference evidence="2 3" key="1">
    <citation type="submission" date="2017-04" db="EMBL/GenBank/DDBJ databases">
        <title>Comparative genome analysis of Subtercola boreus.</title>
        <authorList>
            <person name="Cho Y.-J."/>
            <person name="Cho A."/>
            <person name="Kim O.-S."/>
            <person name="Lee J.-I."/>
        </authorList>
    </citation>
    <scope>NUCLEOTIDE SEQUENCE [LARGE SCALE GENOMIC DNA]</scope>
    <source>
        <strain evidence="2 3">P27479</strain>
    </source>
</reference>
<dbReference type="Gene3D" id="1.10.10.10">
    <property type="entry name" value="Winged helix-like DNA-binding domain superfamily/Winged helix DNA-binding domain"/>
    <property type="match status" value="1"/>
</dbReference>
<dbReference type="AlphaFoldDB" id="A0A3E0VU76"/>
<dbReference type="GO" id="GO:0003700">
    <property type="term" value="F:DNA-binding transcription factor activity"/>
    <property type="evidence" value="ECO:0007669"/>
    <property type="project" value="InterPro"/>
</dbReference>
<proteinExistence type="predicted"/>